<organism evidence="1 2">
    <name type="scientific">Prevotella disiens</name>
    <dbReference type="NCBI Taxonomy" id="28130"/>
    <lineage>
        <taxon>Bacteria</taxon>
        <taxon>Pseudomonadati</taxon>
        <taxon>Bacteroidota</taxon>
        <taxon>Bacteroidia</taxon>
        <taxon>Bacteroidales</taxon>
        <taxon>Prevotellaceae</taxon>
        <taxon>Prevotella</taxon>
    </lineage>
</organism>
<protein>
    <submittedName>
        <fullName evidence="1">Uncharacterized protein</fullName>
    </submittedName>
</protein>
<evidence type="ECO:0000313" key="2">
    <source>
        <dbReference type="Proteomes" id="UP000254072"/>
    </source>
</evidence>
<sequence length="39" mass="4656">MFIIYYGDFLQSKIDEFLRKSDSFDMNIEQLEGNICKCT</sequence>
<accession>A0A379DXS6</accession>
<evidence type="ECO:0000313" key="1">
    <source>
        <dbReference type="EMBL" id="SUB84960.1"/>
    </source>
</evidence>
<dbReference type="AlphaFoldDB" id="A0A379DXS6"/>
<name>A0A379DXS6_9BACT</name>
<gene>
    <name evidence="1" type="ORF">NCTC11157_00679</name>
</gene>
<reference evidence="1 2" key="1">
    <citation type="submission" date="2018-06" db="EMBL/GenBank/DDBJ databases">
        <authorList>
            <consortium name="Pathogen Informatics"/>
            <person name="Doyle S."/>
        </authorList>
    </citation>
    <scope>NUCLEOTIDE SEQUENCE [LARGE SCALE GENOMIC DNA]</scope>
    <source>
        <strain evidence="1 2">NCTC11157</strain>
    </source>
</reference>
<proteinExistence type="predicted"/>
<dbReference type="EMBL" id="UGTL01000001">
    <property type="protein sequence ID" value="SUB84960.1"/>
    <property type="molecule type" value="Genomic_DNA"/>
</dbReference>
<dbReference type="Proteomes" id="UP000254072">
    <property type="component" value="Unassembled WGS sequence"/>
</dbReference>